<evidence type="ECO:0000256" key="2">
    <source>
        <dbReference type="ARBA" id="ARBA00023043"/>
    </source>
</evidence>
<evidence type="ECO:0000256" key="5">
    <source>
        <dbReference type="SAM" id="Phobius"/>
    </source>
</evidence>
<dbReference type="InterPro" id="IPR036770">
    <property type="entry name" value="Ankyrin_rpt-contain_sf"/>
</dbReference>
<comment type="caution">
    <text evidence="6">The sequence shown here is derived from an EMBL/GenBank/DDBJ whole genome shotgun (WGS) entry which is preliminary data.</text>
</comment>
<dbReference type="EMBL" id="CAICTM010001143">
    <property type="protein sequence ID" value="CAB9520910.1"/>
    <property type="molecule type" value="Genomic_DNA"/>
</dbReference>
<accession>A0A9N8ELV6</accession>
<evidence type="ECO:0000256" key="3">
    <source>
        <dbReference type="PROSITE-ProRule" id="PRU00023"/>
    </source>
</evidence>
<keyword evidence="2 3" id="KW-0040">ANK repeat</keyword>
<keyword evidence="5" id="KW-0472">Membrane</keyword>
<protein>
    <submittedName>
        <fullName evidence="6">Ankyrin Repeat Protein</fullName>
    </submittedName>
</protein>
<dbReference type="SUPFAM" id="SSF48403">
    <property type="entry name" value="Ankyrin repeat"/>
    <property type="match status" value="1"/>
</dbReference>
<feature type="repeat" description="ANK" evidence="3">
    <location>
        <begin position="579"/>
        <end position="612"/>
    </location>
</feature>
<keyword evidence="1" id="KW-0677">Repeat</keyword>
<keyword evidence="7" id="KW-1185">Reference proteome</keyword>
<sequence>MDQLVALLEGVLSSPGNLNLNLNELADVLNFTSTTTSTALGECTASVDSTCSTSTGSSSTGSTGNDLVDDVLTILKMALIQREREFQQQLEQEQGGSTMTMTMTYLAVAIVVMALCGAIWKIMLLEQQLHLVHQRMDLLTTQIQLMQMQLQHKNNSSSRQKQEQAQESSLSTNGGPPQAPQASQTKQNQTLLTEGSESDSDVPNQAEPQEHDQSDEGDSSISSDHTTSSDDSSTSDDSGWGTGTGTSTDQSDDIDPLSPIRDMKNNSIFITDTSMVPVDESLSPERQPPPVTDDIALPKVKFVDPPNSKQVTSNMPTNAPPPPSPSQPKDEKRHLSLEMLEIIQQYRKQAAASPKSGQKALHLVTQDGREDVMKALLDRGENANVKDTEGSTPLHLAAQIGNEAMVRMLCQYGADLRVRDRYGQTPLHGVNAVNVVETILDTSVLSKTNPNGMSDKELSSGASSMASAGGWTGHATGFDDDGPQQNGEGRIRITTPRQTKPLSALLLSAKDRWGLTPLHWAAINNKPDIVRILLDRGANTSITDKKGYTPLHRAALEGHFHVMEILVKRGANVSATDRSGATPLHYAASRKGNQKAIRLLLHAGADINLLDQKTGLAPLHHAAEKGHKDAVVVLLSDMNIDLNSLSQDGRTALLLAVDAGHKEVADLLRIGGAR</sequence>
<dbReference type="PRINTS" id="PR01415">
    <property type="entry name" value="ANKYRIN"/>
</dbReference>
<name>A0A9N8ELV6_9STRA</name>
<feature type="repeat" description="ANK" evidence="3">
    <location>
        <begin position="614"/>
        <end position="647"/>
    </location>
</feature>
<evidence type="ECO:0000313" key="7">
    <source>
        <dbReference type="Proteomes" id="UP001153069"/>
    </source>
</evidence>
<feature type="compositionally biased region" description="Low complexity" evidence="4">
    <location>
        <begin position="219"/>
        <end position="249"/>
    </location>
</feature>
<evidence type="ECO:0000256" key="1">
    <source>
        <dbReference type="ARBA" id="ARBA00022737"/>
    </source>
</evidence>
<dbReference type="PANTHER" id="PTHR24198">
    <property type="entry name" value="ANKYRIN REPEAT AND PROTEIN KINASE DOMAIN-CONTAINING PROTEIN"/>
    <property type="match status" value="1"/>
</dbReference>
<reference evidence="6" key="1">
    <citation type="submission" date="2020-06" db="EMBL/GenBank/DDBJ databases">
        <authorList>
            <consortium name="Plant Systems Biology data submission"/>
        </authorList>
    </citation>
    <scope>NUCLEOTIDE SEQUENCE</scope>
    <source>
        <strain evidence="6">D6</strain>
    </source>
</reference>
<dbReference type="Pfam" id="PF12796">
    <property type="entry name" value="Ank_2"/>
    <property type="match status" value="3"/>
</dbReference>
<dbReference type="Gene3D" id="1.25.40.20">
    <property type="entry name" value="Ankyrin repeat-containing domain"/>
    <property type="match status" value="4"/>
</dbReference>
<dbReference type="Proteomes" id="UP001153069">
    <property type="component" value="Unassembled WGS sequence"/>
</dbReference>
<evidence type="ECO:0000313" key="6">
    <source>
        <dbReference type="EMBL" id="CAB9520910.1"/>
    </source>
</evidence>
<evidence type="ECO:0000256" key="4">
    <source>
        <dbReference type="SAM" id="MobiDB-lite"/>
    </source>
</evidence>
<feature type="region of interest" description="Disordered" evidence="4">
    <location>
        <begin position="303"/>
        <end position="332"/>
    </location>
</feature>
<dbReference type="SMART" id="SM00248">
    <property type="entry name" value="ANK"/>
    <property type="match status" value="7"/>
</dbReference>
<dbReference type="AlphaFoldDB" id="A0A9N8ELV6"/>
<keyword evidence="5" id="KW-1133">Transmembrane helix</keyword>
<feature type="compositionally biased region" description="Polar residues" evidence="4">
    <location>
        <begin position="307"/>
        <end position="317"/>
    </location>
</feature>
<dbReference type="InterPro" id="IPR002110">
    <property type="entry name" value="Ankyrin_rpt"/>
</dbReference>
<feature type="region of interest" description="Disordered" evidence="4">
    <location>
        <begin position="150"/>
        <end position="265"/>
    </location>
</feature>
<feature type="repeat" description="ANK" evidence="3">
    <location>
        <begin position="648"/>
        <end position="674"/>
    </location>
</feature>
<dbReference type="PROSITE" id="PS50297">
    <property type="entry name" value="ANK_REP_REGION"/>
    <property type="match status" value="7"/>
</dbReference>
<proteinExistence type="predicted"/>
<feature type="repeat" description="ANK" evidence="3">
    <location>
        <begin position="356"/>
        <end position="388"/>
    </location>
</feature>
<dbReference type="PROSITE" id="PS50088">
    <property type="entry name" value="ANK_REPEAT"/>
    <property type="match status" value="7"/>
</dbReference>
<feature type="transmembrane region" description="Helical" evidence="5">
    <location>
        <begin position="105"/>
        <end position="125"/>
    </location>
</feature>
<dbReference type="OrthoDB" id="191399at2759"/>
<feature type="repeat" description="ANK" evidence="3">
    <location>
        <begin position="389"/>
        <end position="421"/>
    </location>
</feature>
<feature type="repeat" description="ANK" evidence="3">
    <location>
        <begin position="546"/>
        <end position="578"/>
    </location>
</feature>
<feature type="repeat" description="ANK" evidence="3">
    <location>
        <begin position="513"/>
        <end position="545"/>
    </location>
</feature>
<dbReference type="PANTHER" id="PTHR24198:SF165">
    <property type="entry name" value="ANKYRIN REPEAT-CONTAINING PROTEIN-RELATED"/>
    <property type="match status" value="1"/>
</dbReference>
<feature type="compositionally biased region" description="Polar residues" evidence="4">
    <location>
        <begin position="152"/>
        <end position="207"/>
    </location>
</feature>
<gene>
    <name evidence="6" type="ORF">SEMRO_1145_G246190.1</name>
</gene>
<organism evidence="6 7">
    <name type="scientific">Seminavis robusta</name>
    <dbReference type="NCBI Taxonomy" id="568900"/>
    <lineage>
        <taxon>Eukaryota</taxon>
        <taxon>Sar</taxon>
        <taxon>Stramenopiles</taxon>
        <taxon>Ochrophyta</taxon>
        <taxon>Bacillariophyta</taxon>
        <taxon>Bacillariophyceae</taxon>
        <taxon>Bacillariophycidae</taxon>
        <taxon>Naviculales</taxon>
        <taxon>Naviculaceae</taxon>
        <taxon>Seminavis</taxon>
    </lineage>
</organism>
<keyword evidence="5" id="KW-0812">Transmembrane</keyword>